<organism evidence="1 2">
    <name type="scientific">Corallococcus carmarthensis</name>
    <dbReference type="NCBI Taxonomy" id="2316728"/>
    <lineage>
        <taxon>Bacteria</taxon>
        <taxon>Pseudomonadati</taxon>
        <taxon>Myxococcota</taxon>
        <taxon>Myxococcia</taxon>
        <taxon>Myxococcales</taxon>
        <taxon>Cystobacterineae</taxon>
        <taxon>Myxococcaceae</taxon>
        <taxon>Corallococcus</taxon>
    </lineage>
</organism>
<keyword evidence="2" id="KW-1185">Reference proteome</keyword>
<evidence type="ECO:0000313" key="2">
    <source>
        <dbReference type="Proteomes" id="UP000268313"/>
    </source>
</evidence>
<protein>
    <recommendedName>
        <fullName evidence="3">2OG-Fe(II) oxygenase</fullName>
    </recommendedName>
</protein>
<reference evidence="2" key="1">
    <citation type="submission" date="2018-09" db="EMBL/GenBank/DDBJ databases">
        <authorList>
            <person name="Livingstone P.G."/>
            <person name="Whitworth D.E."/>
        </authorList>
    </citation>
    <scope>NUCLEOTIDE SEQUENCE [LARGE SCALE GENOMIC DNA]</scope>
    <source>
        <strain evidence="2">CA043D</strain>
    </source>
</reference>
<accession>A0A3A8K3Z9</accession>
<dbReference type="OrthoDB" id="5502073at2"/>
<proteinExistence type="predicted"/>
<dbReference type="AlphaFoldDB" id="A0A3A8K3Z9"/>
<dbReference type="Proteomes" id="UP000268313">
    <property type="component" value="Unassembled WGS sequence"/>
</dbReference>
<gene>
    <name evidence="1" type="ORF">D7X32_33640</name>
</gene>
<evidence type="ECO:0000313" key="1">
    <source>
        <dbReference type="EMBL" id="RKG97171.1"/>
    </source>
</evidence>
<evidence type="ECO:0008006" key="3">
    <source>
        <dbReference type="Google" id="ProtNLM"/>
    </source>
</evidence>
<comment type="caution">
    <text evidence="1">The sequence shown here is derived from an EMBL/GenBank/DDBJ whole genome shotgun (WGS) entry which is preliminary data.</text>
</comment>
<dbReference type="RefSeq" id="WP_120606675.1">
    <property type="nucleotide sequence ID" value="NZ_RAWE01000187.1"/>
</dbReference>
<dbReference type="EMBL" id="RAWE01000187">
    <property type="protein sequence ID" value="RKG97171.1"/>
    <property type="molecule type" value="Genomic_DNA"/>
</dbReference>
<name>A0A3A8K3Z9_9BACT</name>
<sequence>MESLVQLTEPALPPPLFARLSRRVGDLKGERLRHTYQTTFWYAFGPPENVVEAVIHTLRPRVTKGWRIAGVEWWLSRMRATDVRVDFHQDRDERLALATGKLVHPVRSSVLFLNRVRGGALAVTRELPSEGNPSLAPDRLEDLTLVAPRPNRLVVFDGTLTHGVLDADNQVPDGKLPGPSRERRTLVMNWWGHRPTDVPTWSETRFYQALAI</sequence>